<name>A0ABP7CZM0_9MICO</name>
<dbReference type="PIRSF" id="PIRSF002741">
    <property type="entry name" value="MppA"/>
    <property type="match status" value="1"/>
</dbReference>
<sequence>MSSRKRTTALAALGVASVLGVSACGGGGTTGGTTSGTNPAGGAAKGGTIYWLTKRPAEHMDPQRTYIGRDIFNQQRLVYRGLLQFPAGKSGADSIVPMADVATDTGKSEDGGKKWTFTIKDGVKWEDGKPTTCEDFKYGFSRNFATDVLTGGPSIYPLNYLPSVAKAYKGPYLKTGQDVYDKAVTCNGNVLTFNFEKPWADFPMAIAGLNFAAPFRQDKDQGDKNNFVIFSNGPYKAEGGKWTKGTGATFVRNPQYDPKTDGNRQANPDKFVFTEGLTNEIITQRLIADGGNDKYAVTDRAIPPAFYNQITGAVEKRATNVPSPYTFYILPNFNKMKDPKVRQALAMSTDRAGYINALGGAKAATLAKSIVAPDLPGYKENPAFSSMPPAGDPAAAKKLLQEAGVPMPYPITYTYQGGTPTSDNAAAALKAGWDKAGFSVKLAPLTDTYYDVIQNPSNNSFDVTEGGWGADYPSIFTVLPALFDSRINLTGKSNGQDYGNYKNPEAEKLMDEAAAAPNQDAANAKWQELDAFLGKDVAYIPNYIQNFYFLHGSGVGNYNQNPATSQFPDLGVISVNKS</sequence>
<organism evidence="3 4">
    <name type="scientific">Terrabacter ginsenosidimutans</name>
    <dbReference type="NCBI Taxonomy" id="490575"/>
    <lineage>
        <taxon>Bacteria</taxon>
        <taxon>Bacillati</taxon>
        <taxon>Actinomycetota</taxon>
        <taxon>Actinomycetes</taxon>
        <taxon>Micrococcales</taxon>
        <taxon>Intrasporangiaceae</taxon>
        <taxon>Terrabacter</taxon>
    </lineage>
</organism>
<dbReference type="CDD" id="cd08506">
    <property type="entry name" value="PBP2_clavulanate_OppA2"/>
    <property type="match status" value="1"/>
</dbReference>
<evidence type="ECO:0000313" key="4">
    <source>
        <dbReference type="Proteomes" id="UP001501468"/>
    </source>
</evidence>
<keyword evidence="4" id="KW-1185">Reference proteome</keyword>
<dbReference type="PANTHER" id="PTHR30290:SF83">
    <property type="entry name" value="ABC TRANSPORTER SUBSTRATE-BINDING PROTEIN"/>
    <property type="match status" value="1"/>
</dbReference>
<protein>
    <submittedName>
        <fullName evidence="3">ABC transporter substrate-binding protein</fullName>
    </submittedName>
</protein>
<dbReference type="PROSITE" id="PS51257">
    <property type="entry name" value="PROKAR_LIPOPROTEIN"/>
    <property type="match status" value="1"/>
</dbReference>
<dbReference type="Gene3D" id="3.40.190.10">
    <property type="entry name" value="Periplasmic binding protein-like II"/>
    <property type="match status" value="1"/>
</dbReference>
<dbReference type="Pfam" id="PF00496">
    <property type="entry name" value="SBP_bac_5"/>
    <property type="match status" value="1"/>
</dbReference>
<reference evidence="4" key="1">
    <citation type="journal article" date="2019" name="Int. J. Syst. Evol. Microbiol.">
        <title>The Global Catalogue of Microorganisms (GCM) 10K type strain sequencing project: providing services to taxonomists for standard genome sequencing and annotation.</title>
        <authorList>
            <consortium name="The Broad Institute Genomics Platform"/>
            <consortium name="The Broad Institute Genome Sequencing Center for Infectious Disease"/>
            <person name="Wu L."/>
            <person name="Ma J."/>
        </authorList>
    </citation>
    <scope>NUCLEOTIDE SEQUENCE [LARGE SCALE GENOMIC DNA]</scope>
    <source>
        <strain evidence="4">JCM 17125</strain>
    </source>
</reference>
<dbReference type="RefSeq" id="WP_344943064.1">
    <property type="nucleotide sequence ID" value="NZ_BAABDC010000002.1"/>
</dbReference>
<dbReference type="Proteomes" id="UP001501468">
    <property type="component" value="Unassembled WGS sequence"/>
</dbReference>
<proteinExistence type="predicted"/>
<evidence type="ECO:0000256" key="1">
    <source>
        <dbReference type="SAM" id="SignalP"/>
    </source>
</evidence>
<dbReference type="Gene3D" id="3.10.105.10">
    <property type="entry name" value="Dipeptide-binding Protein, Domain 3"/>
    <property type="match status" value="1"/>
</dbReference>
<feature type="chain" id="PRO_5046302306" evidence="1">
    <location>
        <begin position="24"/>
        <end position="578"/>
    </location>
</feature>
<dbReference type="PANTHER" id="PTHR30290">
    <property type="entry name" value="PERIPLASMIC BINDING COMPONENT OF ABC TRANSPORTER"/>
    <property type="match status" value="1"/>
</dbReference>
<comment type="caution">
    <text evidence="3">The sequence shown here is derived from an EMBL/GenBank/DDBJ whole genome shotgun (WGS) entry which is preliminary data.</text>
</comment>
<feature type="signal peptide" evidence="1">
    <location>
        <begin position="1"/>
        <end position="23"/>
    </location>
</feature>
<dbReference type="InterPro" id="IPR030678">
    <property type="entry name" value="Peptide/Ni-bd"/>
</dbReference>
<accession>A0ABP7CZM0</accession>
<dbReference type="EMBL" id="BAABDC010000002">
    <property type="protein sequence ID" value="GAA3697353.1"/>
    <property type="molecule type" value="Genomic_DNA"/>
</dbReference>
<dbReference type="SUPFAM" id="SSF53850">
    <property type="entry name" value="Periplasmic binding protein-like II"/>
    <property type="match status" value="1"/>
</dbReference>
<evidence type="ECO:0000313" key="3">
    <source>
        <dbReference type="EMBL" id="GAA3697353.1"/>
    </source>
</evidence>
<feature type="domain" description="Solute-binding protein family 5" evidence="2">
    <location>
        <begin position="99"/>
        <end position="485"/>
    </location>
</feature>
<evidence type="ECO:0000259" key="2">
    <source>
        <dbReference type="Pfam" id="PF00496"/>
    </source>
</evidence>
<dbReference type="InterPro" id="IPR039424">
    <property type="entry name" value="SBP_5"/>
</dbReference>
<dbReference type="InterPro" id="IPR000914">
    <property type="entry name" value="SBP_5_dom"/>
</dbReference>
<gene>
    <name evidence="3" type="ORF">GCM10022399_12110</name>
</gene>
<keyword evidence="1" id="KW-0732">Signal</keyword>